<accession>A0A927R942</accession>
<feature type="chain" id="PRO_5038337921" description="Secreted protein" evidence="1">
    <location>
        <begin position="26"/>
        <end position="155"/>
    </location>
</feature>
<sequence length="155" mass="16648">MFATIAKAAAAATCGLLMAATPMLAGPAQARVAPSGPQAAYTYEWNEAVKSGAPLYYHGYYCNGTTGATACFDPVGDVIYVKDIKADGYSAVMRWYTDYGRWGTCRNAHGNGTWAKCNKDFAEGHQITWRATRYNGNTGKWVAPESNTFTMGTSG</sequence>
<keyword evidence="1" id="KW-0732">Signal</keyword>
<evidence type="ECO:0000256" key="1">
    <source>
        <dbReference type="SAM" id="SignalP"/>
    </source>
</evidence>
<dbReference type="Proteomes" id="UP000638648">
    <property type="component" value="Unassembled WGS sequence"/>
</dbReference>
<protein>
    <recommendedName>
        <fullName evidence="4">Secreted protein</fullName>
    </recommendedName>
</protein>
<proteinExistence type="predicted"/>
<reference evidence="2" key="1">
    <citation type="submission" date="2020-10" db="EMBL/GenBank/DDBJ databases">
        <title>Sequencing the genomes of 1000 actinobacteria strains.</title>
        <authorList>
            <person name="Klenk H.-P."/>
        </authorList>
    </citation>
    <scope>NUCLEOTIDE SEQUENCE</scope>
    <source>
        <strain evidence="2">DSM 45354</strain>
    </source>
</reference>
<keyword evidence="3" id="KW-1185">Reference proteome</keyword>
<dbReference type="RefSeq" id="WP_238361389.1">
    <property type="nucleotide sequence ID" value="NZ_BAABJL010000148.1"/>
</dbReference>
<evidence type="ECO:0000313" key="3">
    <source>
        <dbReference type="Proteomes" id="UP000638648"/>
    </source>
</evidence>
<evidence type="ECO:0008006" key="4">
    <source>
        <dbReference type="Google" id="ProtNLM"/>
    </source>
</evidence>
<dbReference type="EMBL" id="JADBEM010000001">
    <property type="protein sequence ID" value="MBE1603615.1"/>
    <property type="molecule type" value="Genomic_DNA"/>
</dbReference>
<comment type="caution">
    <text evidence="2">The sequence shown here is derived from an EMBL/GenBank/DDBJ whole genome shotgun (WGS) entry which is preliminary data.</text>
</comment>
<evidence type="ECO:0000313" key="2">
    <source>
        <dbReference type="EMBL" id="MBE1603615.1"/>
    </source>
</evidence>
<organism evidence="2 3">
    <name type="scientific">Actinopolymorpha pittospori</name>
    <dbReference type="NCBI Taxonomy" id="648752"/>
    <lineage>
        <taxon>Bacteria</taxon>
        <taxon>Bacillati</taxon>
        <taxon>Actinomycetota</taxon>
        <taxon>Actinomycetes</taxon>
        <taxon>Propionibacteriales</taxon>
        <taxon>Actinopolymorphaceae</taxon>
        <taxon>Actinopolymorpha</taxon>
    </lineage>
</organism>
<feature type="signal peptide" evidence="1">
    <location>
        <begin position="1"/>
        <end position="25"/>
    </location>
</feature>
<dbReference type="AlphaFoldDB" id="A0A927R942"/>
<gene>
    <name evidence="2" type="ORF">HEB94_000463</name>
</gene>
<name>A0A927R942_9ACTN</name>